<dbReference type="InterPro" id="IPR053164">
    <property type="entry name" value="IS1016-like_transposase"/>
</dbReference>
<evidence type="ECO:0000313" key="3">
    <source>
        <dbReference type="Proteomes" id="UP001595378"/>
    </source>
</evidence>
<dbReference type="InterPro" id="IPR024445">
    <property type="entry name" value="Tnp_ISXO2-like"/>
</dbReference>
<dbReference type="PANTHER" id="PTHR47163">
    <property type="entry name" value="DDE_TNP_IS1595 DOMAIN-CONTAINING PROTEIN"/>
    <property type="match status" value="1"/>
</dbReference>
<dbReference type="Pfam" id="PF12762">
    <property type="entry name" value="DDE_Tnp_IS1595"/>
    <property type="match status" value="1"/>
</dbReference>
<dbReference type="RefSeq" id="WP_336918361.1">
    <property type="nucleotide sequence ID" value="NZ_JBANRN010000004.1"/>
</dbReference>
<sequence length="297" mass="33598">MTKPLTIAQFFAKFPNDEVCLTHLFEVRFGQGFTCPSCERPSNWYRIKAERAYSCQWCGHHLHPTVGTPFENTRTPLQSWFYAIYLFTTTRNGVAAKELERQLGVTYKTAWRMADRIRAHMADVDGDKLIGGEGKEVEIDETLIGGATTGGGRGNYRVNKTVVLGMVERGGDVVTKVVANNRKSTLLPSIKANVLPETQIHTDQNHSYKGLPKMGFGHEAVNHNQNEWARGNCHVQTIEGFWAPLKRSINGTHIHVSGKHLWKYAKEAEFRFNRRDRPSSMLPELLSSFQPLTTKSH</sequence>
<dbReference type="InterPro" id="IPR024442">
    <property type="entry name" value="Transposase_Zn_ribbon"/>
</dbReference>
<protein>
    <submittedName>
        <fullName evidence="2">IS1595 family transposase</fullName>
    </submittedName>
</protein>
<comment type="caution">
    <text evidence="2">The sequence shown here is derived from an EMBL/GenBank/DDBJ whole genome shotgun (WGS) entry which is preliminary data.</text>
</comment>
<accession>A0ABV7EH35</accession>
<evidence type="ECO:0000259" key="1">
    <source>
        <dbReference type="SMART" id="SM01126"/>
    </source>
</evidence>
<dbReference type="EMBL" id="JBHRSU010000037">
    <property type="protein sequence ID" value="MFC3102039.1"/>
    <property type="molecule type" value="Genomic_DNA"/>
</dbReference>
<proteinExistence type="predicted"/>
<dbReference type="SMART" id="SM01126">
    <property type="entry name" value="DDE_Tnp_IS1595"/>
    <property type="match status" value="1"/>
</dbReference>
<dbReference type="PANTHER" id="PTHR47163:SF2">
    <property type="entry name" value="SI:DKEY-17M8.2"/>
    <property type="match status" value="1"/>
</dbReference>
<dbReference type="NCBIfam" id="NF033547">
    <property type="entry name" value="transpos_IS1595"/>
    <property type="match status" value="1"/>
</dbReference>
<gene>
    <name evidence="2" type="ORF">ACFODK_14205</name>
</gene>
<name>A0ABV7EH35_9SPHN</name>
<dbReference type="Pfam" id="PF12760">
    <property type="entry name" value="Zn_ribbon_IS1595"/>
    <property type="match status" value="1"/>
</dbReference>
<feature type="domain" description="ISXO2-like transposase" evidence="1">
    <location>
        <begin position="129"/>
        <end position="273"/>
    </location>
</feature>
<keyword evidence="3" id="KW-1185">Reference proteome</keyword>
<organism evidence="2 3">
    <name type="scientific">Alteraurantiacibacter lauratis</name>
    <dbReference type="NCBI Taxonomy" id="2054627"/>
    <lineage>
        <taxon>Bacteria</taxon>
        <taxon>Pseudomonadati</taxon>
        <taxon>Pseudomonadota</taxon>
        <taxon>Alphaproteobacteria</taxon>
        <taxon>Sphingomonadales</taxon>
        <taxon>Erythrobacteraceae</taxon>
        <taxon>Alteraurantiacibacter</taxon>
    </lineage>
</organism>
<reference evidence="3" key="1">
    <citation type="journal article" date="2019" name="Int. J. Syst. Evol. Microbiol.">
        <title>The Global Catalogue of Microorganisms (GCM) 10K type strain sequencing project: providing services to taxonomists for standard genome sequencing and annotation.</title>
        <authorList>
            <consortium name="The Broad Institute Genomics Platform"/>
            <consortium name="The Broad Institute Genome Sequencing Center for Infectious Disease"/>
            <person name="Wu L."/>
            <person name="Ma J."/>
        </authorList>
    </citation>
    <scope>NUCLEOTIDE SEQUENCE [LARGE SCALE GENOMIC DNA]</scope>
    <source>
        <strain evidence="3">KCTC 52606</strain>
    </source>
</reference>
<evidence type="ECO:0000313" key="2">
    <source>
        <dbReference type="EMBL" id="MFC3102039.1"/>
    </source>
</evidence>
<dbReference type="Proteomes" id="UP001595378">
    <property type="component" value="Unassembled WGS sequence"/>
</dbReference>